<evidence type="ECO:0000256" key="1">
    <source>
        <dbReference type="SAM" id="Phobius"/>
    </source>
</evidence>
<proteinExistence type="predicted"/>
<gene>
    <name evidence="2" type="ORF">BDV98DRAFT_570923</name>
</gene>
<keyword evidence="1" id="KW-1133">Transmembrane helix</keyword>
<name>A0A5C3QGY6_9AGAR</name>
<reference evidence="2 3" key="1">
    <citation type="journal article" date="2019" name="Nat. Ecol. Evol.">
        <title>Megaphylogeny resolves global patterns of mushroom evolution.</title>
        <authorList>
            <person name="Varga T."/>
            <person name="Krizsan K."/>
            <person name="Foldi C."/>
            <person name="Dima B."/>
            <person name="Sanchez-Garcia M."/>
            <person name="Sanchez-Ramirez S."/>
            <person name="Szollosi G.J."/>
            <person name="Szarkandi J.G."/>
            <person name="Papp V."/>
            <person name="Albert L."/>
            <person name="Andreopoulos W."/>
            <person name="Angelini C."/>
            <person name="Antonin V."/>
            <person name="Barry K.W."/>
            <person name="Bougher N.L."/>
            <person name="Buchanan P."/>
            <person name="Buyck B."/>
            <person name="Bense V."/>
            <person name="Catcheside P."/>
            <person name="Chovatia M."/>
            <person name="Cooper J."/>
            <person name="Damon W."/>
            <person name="Desjardin D."/>
            <person name="Finy P."/>
            <person name="Geml J."/>
            <person name="Haridas S."/>
            <person name="Hughes K."/>
            <person name="Justo A."/>
            <person name="Karasinski D."/>
            <person name="Kautmanova I."/>
            <person name="Kiss B."/>
            <person name="Kocsube S."/>
            <person name="Kotiranta H."/>
            <person name="LaButti K.M."/>
            <person name="Lechner B.E."/>
            <person name="Liimatainen K."/>
            <person name="Lipzen A."/>
            <person name="Lukacs Z."/>
            <person name="Mihaltcheva S."/>
            <person name="Morgado L.N."/>
            <person name="Niskanen T."/>
            <person name="Noordeloos M.E."/>
            <person name="Ohm R.A."/>
            <person name="Ortiz-Santana B."/>
            <person name="Ovrebo C."/>
            <person name="Racz N."/>
            <person name="Riley R."/>
            <person name="Savchenko A."/>
            <person name="Shiryaev A."/>
            <person name="Soop K."/>
            <person name="Spirin V."/>
            <person name="Szebenyi C."/>
            <person name="Tomsovsky M."/>
            <person name="Tulloss R.E."/>
            <person name="Uehling J."/>
            <person name="Grigoriev I.V."/>
            <person name="Vagvolgyi C."/>
            <person name="Papp T."/>
            <person name="Martin F.M."/>
            <person name="Miettinen O."/>
            <person name="Hibbett D.S."/>
            <person name="Nagy L.G."/>
        </authorList>
    </citation>
    <scope>NUCLEOTIDE SEQUENCE [LARGE SCALE GENOMIC DNA]</scope>
    <source>
        <strain evidence="2 3">CBS 309.79</strain>
    </source>
</reference>
<keyword evidence="1" id="KW-0472">Membrane</keyword>
<dbReference type="Proteomes" id="UP000305067">
    <property type="component" value="Unassembled WGS sequence"/>
</dbReference>
<evidence type="ECO:0000313" key="2">
    <source>
        <dbReference type="EMBL" id="TFK99428.1"/>
    </source>
</evidence>
<feature type="transmembrane region" description="Helical" evidence="1">
    <location>
        <begin position="21"/>
        <end position="43"/>
    </location>
</feature>
<organism evidence="2 3">
    <name type="scientific">Pterulicium gracile</name>
    <dbReference type="NCBI Taxonomy" id="1884261"/>
    <lineage>
        <taxon>Eukaryota</taxon>
        <taxon>Fungi</taxon>
        <taxon>Dikarya</taxon>
        <taxon>Basidiomycota</taxon>
        <taxon>Agaricomycotina</taxon>
        <taxon>Agaricomycetes</taxon>
        <taxon>Agaricomycetidae</taxon>
        <taxon>Agaricales</taxon>
        <taxon>Pleurotineae</taxon>
        <taxon>Pterulaceae</taxon>
        <taxon>Pterulicium</taxon>
    </lineage>
</organism>
<keyword evidence="1" id="KW-0812">Transmembrane</keyword>
<protein>
    <submittedName>
        <fullName evidence="2">Uncharacterized protein</fullName>
    </submittedName>
</protein>
<keyword evidence="3" id="KW-1185">Reference proteome</keyword>
<evidence type="ECO:0000313" key="3">
    <source>
        <dbReference type="Proteomes" id="UP000305067"/>
    </source>
</evidence>
<dbReference type="AlphaFoldDB" id="A0A5C3QGY6"/>
<accession>A0A5C3QGY6</accession>
<dbReference type="EMBL" id="ML178833">
    <property type="protein sequence ID" value="TFK99428.1"/>
    <property type="molecule type" value="Genomic_DNA"/>
</dbReference>
<sequence>MCRGRRTNHLFFHVFRRSPFFHKYPVLSTALSVPLIVCVGVAFKLTPPALATAALALALALFHPPTSSSSSSSLSSPPLTAERFSAIGSSGACCCCWDSDWAIAGEEGDAGAVCANEALGGGRGELRLVGRSFPVELLFSAVEPSLLLACT</sequence>